<evidence type="ECO:0000313" key="2">
    <source>
        <dbReference type="Proteomes" id="UP000645462"/>
    </source>
</evidence>
<dbReference type="NCBIfam" id="NF009435">
    <property type="entry name" value="PRK12794.1"/>
    <property type="match status" value="1"/>
</dbReference>
<dbReference type="RefSeq" id="WP_188480615.1">
    <property type="nucleotide sequence ID" value="NZ_BMFC01000001.1"/>
</dbReference>
<gene>
    <name evidence="1" type="primary">flaF</name>
    <name evidence="1" type="ORF">GCM10011363_07670</name>
</gene>
<keyword evidence="2" id="KW-1185">Reference proteome</keyword>
<dbReference type="Pfam" id="PF07309">
    <property type="entry name" value="FlaF"/>
    <property type="match status" value="1"/>
</dbReference>
<dbReference type="EMBL" id="BMFC01000001">
    <property type="protein sequence ID" value="GGB93503.1"/>
    <property type="molecule type" value="Genomic_DNA"/>
</dbReference>
<keyword evidence="1" id="KW-0969">Cilium</keyword>
<name>A0ABQ1KDJ0_9RHOB</name>
<comment type="caution">
    <text evidence="1">The sequence shown here is derived from an EMBL/GenBank/DDBJ whole genome shotgun (WGS) entry which is preliminary data.</text>
</comment>
<protein>
    <submittedName>
        <fullName evidence="1">Flagellar biosynthesis regulatory protein FlaF</fullName>
    </submittedName>
</protein>
<reference evidence="2" key="1">
    <citation type="journal article" date="2019" name="Int. J. Syst. Evol. Microbiol.">
        <title>The Global Catalogue of Microorganisms (GCM) 10K type strain sequencing project: providing services to taxonomists for standard genome sequencing and annotation.</title>
        <authorList>
            <consortium name="The Broad Institute Genomics Platform"/>
            <consortium name="The Broad Institute Genome Sequencing Center for Infectious Disease"/>
            <person name="Wu L."/>
            <person name="Ma J."/>
        </authorList>
    </citation>
    <scope>NUCLEOTIDE SEQUENCE [LARGE SCALE GENOMIC DNA]</scope>
    <source>
        <strain evidence="2">CGMCC 1.12478</strain>
    </source>
</reference>
<organism evidence="1 2">
    <name type="scientific">Marivita lacus</name>
    <dbReference type="NCBI Taxonomy" id="1323742"/>
    <lineage>
        <taxon>Bacteria</taxon>
        <taxon>Pseudomonadati</taxon>
        <taxon>Pseudomonadota</taxon>
        <taxon>Alphaproteobacteria</taxon>
        <taxon>Rhodobacterales</taxon>
        <taxon>Roseobacteraceae</taxon>
        <taxon>Marivita</taxon>
    </lineage>
</organism>
<dbReference type="InterPro" id="IPR010845">
    <property type="entry name" value="FlaF"/>
</dbReference>
<accession>A0ABQ1KDJ0</accession>
<proteinExistence type="predicted"/>
<keyword evidence="1" id="KW-0282">Flagellum</keyword>
<sequence>MASYMHAYQSYASTPTKSTKDTEIEIILETTRRLKRADETRDKDFPTFAAALHENRKLWITLAADVADSQNGLPRELRVKIFYLSEFVQIYTRKTLAEALSVDPLLDINLAILRGLASKRNME</sequence>
<keyword evidence="1" id="KW-0966">Cell projection</keyword>
<evidence type="ECO:0000313" key="1">
    <source>
        <dbReference type="EMBL" id="GGB93503.1"/>
    </source>
</evidence>
<dbReference type="Proteomes" id="UP000645462">
    <property type="component" value="Unassembled WGS sequence"/>
</dbReference>